<evidence type="ECO:0000256" key="1">
    <source>
        <dbReference type="SAM" id="MobiDB-lite"/>
    </source>
</evidence>
<dbReference type="Proteomes" id="UP001303889">
    <property type="component" value="Unassembled WGS sequence"/>
</dbReference>
<sequence>MAVPPAPRGSGSAQEFGIIQAAMSEAHLVVHGPPDFPANAQVLGICGVSEENAHVGKYAWIVADFLHWKTLFFGVGFKSAQTWLSSLDLPETIHGDSIDSIVNNTKDGRPAKLPNDNDAFTTAFLKSLVESARAAVAKKTALVLLVFAPVTPEQDICVDFGGEKISITAERICETVKSAVGNVQLPVVLVTPSPFTGGWLCRPSLMGWPVSPNPDTSMRIIAKTCGGAFANRFITTFTESHSPLLTMAQRQKIKYDDPMPLHPTELQTDCLHYLQRKIHESLERRFSALAKTHSFVLVRDTPGDPSTVSDIWADYSPRKGRTVNFWANRWGAGQSPPTVNDPHRFEFLGEAFGGTRESQIFHLKYLAALELETCPGDWERRVGGITRELLTTFMAKLAPSEKDAKRVFDTIEFRSSSMVLAQIIAKAFGLALPEDLKCRYWHDKMDGVSDDYYKKLQFAFGDAHNLFDQAPMAPGERRHDFKNVRFLRAARWLSAAIAMKFKDGTRQDIENFVQNEVPKLISIIRDTQRKLLLENRAVTEAGLNWIAALDLGGEVKLTPEMTAAFAAAKAAQLPTAEAGLYGKSWRGAAAAAATLNPKAVPWRAMEVAPAQGEIQAEESDWNPITETKWAENESVAEAVTAAENSFDHNELGCAEEVEPFDVKPAPKDEPVKDKDLGATASPRIKVEEEEEKPAAV</sequence>
<accession>A0AAN6RUS6</accession>
<dbReference type="AlphaFoldDB" id="A0AAN6RUS6"/>
<evidence type="ECO:0000313" key="3">
    <source>
        <dbReference type="Proteomes" id="UP001303889"/>
    </source>
</evidence>
<reference evidence="2" key="1">
    <citation type="journal article" date="2023" name="Mol. Phylogenet. Evol.">
        <title>Genome-scale phylogeny and comparative genomics of the fungal order Sordariales.</title>
        <authorList>
            <person name="Hensen N."/>
            <person name="Bonometti L."/>
            <person name="Westerberg I."/>
            <person name="Brannstrom I.O."/>
            <person name="Guillou S."/>
            <person name="Cros-Aarteil S."/>
            <person name="Calhoun S."/>
            <person name="Haridas S."/>
            <person name="Kuo A."/>
            <person name="Mondo S."/>
            <person name="Pangilinan J."/>
            <person name="Riley R."/>
            <person name="LaButti K."/>
            <person name="Andreopoulos B."/>
            <person name="Lipzen A."/>
            <person name="Chen C."/>
            <person name="Yan M."/>
            <person name="Daum C."/>
            <person name="Ng V."/>
            <person name="Clum A."/>
            <person name="Steindorff A."/>
            <person name="Ohm R.A."/>
            <person name="Martin F."/>
            <person name="Silar P."/>
            <person name="Natvig D.O."/>
            <person name="Lalanne C."/>
            <person name="Gautier V."/>
            <person name="Ament-Velasquez S.L."/>
            <person name="Kruys A."/>
            <person name="Hutchinson M.I."/>
            <person name="Powell A.J."/>
            <person name="Barry K."/>
            <person name="Miller A.N."/>
            <person name="Grigoriev I.V."/>
            <person name="Debuchy R."/>
            <person name="Gladieux P."/>
            <person name="Hiltunen Thoren M."/>
            <person name="Johannesson H."/>
        </authorList>
    </citation>
    <scope>NUCLEOTIDE SEQUENCE</scope>
    <source>
        <strain evidence="2">CBS 103.79</strain>
    </source>
</reference>
<keyword evidence="3" id="KW-1185">Reference proteome</keyword>
<reference evidence="2" key="2">
    <citation type="submission" date="2023-05" db="EMBL/GenBank/DDBJ databases">
        <authorList>
            <consortium name="Lawrence Berkeley National Laboratory"/>
            <person name="Steindorff A."/>
            <person name="Hensen N."/>
            <person name="Bonometti L."/>
            <person name="Westerberg I."/>
            <person name="Brannstrom I.O."/>
            <person name="Guillou S."/>
            <person name="Cros-Aarteil S."/>
            <person name="Calhoun S."/>
            <person name="Haridas S."/>
            <person name="Kuo A."/>
            <person name="Mondo S."/>
            <person name="Pangilinan J."/>
            <person name="Riley R."/>
            <person name="Labutti K."/>
            <person name="Andreopoulos B."/>
            <person name="Lipzen A."/>
            <person name="Chen C."/>
            <person name="Yanf M."/>
            <person name="Daum C."/>
            <person name="Ng V."/>
            <person name="Clum A."/>
            <person name="Ohm R."/>
            <person name="Martin F."/>
            <person name="Silar P."/>
            <person name="Natvig D."/>
            <person name="Lalanne C."/>
            <person name="Gautier V."/>
            <person name="Ament-Velasquez S.L."/>
            <person name="Kruys A."/>
            <person name="Hutchinson M.I."/>
            <person name="Powell A.J."/>
            <person name="Barry K."/>
            <person name="Miller A.N."/>
            <person name="Grigoriev I.V."/>
            <person name="Debuchy R."/>
            <person name="Gladieux P."/>
            <person name="Thoren M.H."/>
            <person name="Johannesson H."/>
        </authorList>
    </citation>
    <scope>NUCLEOTIDE SEQUENCE</scope>
    <source>
        <strain evidence="2">CBS 103.79</strain>
    </source>
</reference>
<name>A0AAN6RUS6_9PEZI</name>
<dbReference type="EMBL" id="MU855482">
    <property type="protein sequence ID" value="KAK3902871.1"/>
    <property type="molecule type" value="Genomic_DNA"/>
</dbReference>
<protein>
    <submittedName>
        <fullName evidence="2">Uncharacterized protein</fullName>
    </submittedName>
</protein>
<feature type="region of interest" description="Disordered" evidence="1">
    <location>
        <begin position="649"/>
        <end position="696"/>
    </location>
</feature>
<comment type="caution">
    <text evidence="2">The sequence shown here is derived from an EMBL/GenBank/DDBJ whole genome shotgun (WGS) entry which is preliminary data.</text>
</comment>
<evidence type="ECO:0000313" key="2">
    <source>
        <dbReference type="EMBL" id="KAK3902871.1"/>
    </source>
</evidence>
<proteinExistence type="predicted"/>
<organism evidence="2 3">
    <name type="scientific">Staphylotrichum tortipilum</name>
    <dbReference type="NCBI Taxonomy" id="2831512"/>
    <lineage>
        <taxon>Eukaryota</taxon>
        <taxon>Fungi</taxon>
        <taxon>Dikarya</taxon>
        <taxon>Ascomycota</taxon>
        <taxon>Pezizomycotina</taxon>
        <taxon>Sordariomycetes</taxon>
        <taxon>Sordariomycetidae</taxon>
        <taxon>Sordariales</taxon>
        <taxon>Chaetomiaceae</taxon>
        <taxon>Staphylotrichum</taxon>
    </lineage>
</organism>
<feature type="compositionally biased region" description="Acidic residues" evidence="1">
    <location>
        <begin position="687"/>
        <end position="696"/>
    </location>
</feature>
<gene>
    <name evidence="2" type="ORF">C8A05DRAFT_15122</name>
</gene>
<feature type="compositionally biased region" description="Basic and acidic residues" evidence="1">
    <location>
        <begin position="660"/>
        <end position="676"/>
    </location>
</feature>